<evidence type="ECO:0000256" key="9">
    <source>
        <dbReference type="ARBA" id="ARBA00023052"/>
    </source>
</evidence>
<name>A0AAW9JPW6_CARML</name>
<dbReference type="InterPro" id="IPR029035">
    <property type="entry name" value="DHS-like_NAD/FAD-binding_dom"/>
</dbReference>
<evidence type="ECO:0000259" key="14">
    <source>
        <dbReference type="Pfam" id="PF00205"/>
    </source>
</evidence>
<dbReference type="FunFam" id="3.40.50.970:FF:000019">
    <property type="entry name" value="Pyruvate decarboxylase isozyme"/>
    <property type="match status" value="1"/>
</dbReference>
<keyword evidence="9 13" id="KW-0786">Thiamine pyrophosphate</keyword>
<dbReference type="EMBL" id="JAVBVO010000002">
    <property type="protein sequence ID" value="MDZ5757518.1"/>
    <property type="molecule type" value="Genomic_DNA"/>
</dbReference>
<dbReference type="PANTHER" id="PTHR43452">
    <property type="entry name" value="PYRUVATE DECARBOXYLASE"/>
    <property type="match status" value="1"/>
</dbReference>
<dbReference type="PANTHER" id="PTHR43452:SF30">
    <property type="entry name" value="PYRUVATE DECARBOXYLASE ISOZYME 1-RELATED"/>
    <property type="match status" value="1"/>
</dbReference>
<dbReference type="Gene3D" id="3.40.50.1220">
    <property type="entry name" value="TPP-binding domain"/>
    <property type="match status" value="1"/>
</dbReference>
<feature type="domain" description="Thiamine pyrophosphate enzyme central" evidence="14">
    <location>
        <begin position="196"/>
        <end position="310"/>
    </location>
</feature>
<dbReference type="GO" id="GO:0000287">
    <property type="term" value="F:magnesium ion binding"/>
    <property type="evidence" value="ECO:0007669"/>
    <property type="project" value="InterPro"/>
</dbReference>
<dbReference type="InterPro" id="IPR029061">
    <property type="entry name" value="THDP-binding"/>
</dbReference>
<evidence type="ECO:0000256" key="3">
    <source>
        <dbReference type="ARBA" id="ARBA00002938"/>
    </source>
</evidence>
<dbReference type="InterPro" id="IPR000399">
    <property type="entry name" value="TPP-bd_CS"/>
</dbReference>
<dbReference type="RefSeq" id="WP_322808420.1">
    <property type="nucleotide sequence ID" value="NZ_JAVBVO010000002.1"/>
</dbReference>
<keyword evidence="6 11" id="KW-0479">Metal-binding</keyword>
<dbReference type="PROSITE" id="PS50935">
    <property type="entry name" value="SSB"/>
    <property type="match status" value="1"/>
</dbReference>
<dbReference type="GO" id="GO:0000949">
    <property type="term" value="P:aromatic amino acid family catabolic process to alcohol via Ehrlich pathway"/>
    <property type="evidence" value="ECO:0007669"/>
    <property type="project" value="TreeGrafter"/>
</dbReference>
<comment type="cofactor">
    <cofactor evidence="2">
        <name>thiamine diphosphate</name>
        <dbReference type="ChEBI" id="CHEBI:58937"/>
    </cofactor>
</comment>
<organism evidence="17 18">
    <name type="scientific">Carnobacterium maltaromaticum</name>
    <name type="common">Carnobacterium piscicola</name>
    <dbReference type="NCBI Taxonomy" id="2751"/>
    <lineage>
        <taxon>Bacteria</taxon>
        <taxon>Bacillati</taxon>
        <taxon>Bacillota</taxon>
        <taxon>Bacilli</taxon>
        <taxon>Lactobacillales</taxon>
        <taxon>Carnobacteriaceae</taxon>
        <taxon>Carnobacterium</taxon>
    </lineage>
</organism>
<dbReference type="SUPFAM" id="SSF52518">
    <property type="entry name" value="Thiamin diphosphate-binding fold (THDP-binding)"/>
    <property type="match status" value="2"/>
</dbReference>
<dbReference type="Gene3D" id="3.40.50.970">
    <property type="match status" value="2"/>
</dbReference>
<evidence type="ECO:0000256" key="10">
    <source>
        <dbReference type="ARBA" id="ARBA00023239"/>
    </source>
</evidence>
<proteinExistence type="inferred from homology"/>
<dbReference type="GO" id="GO:0030976">
    <property type="term" value="F:thiamine pyrophosphate binding"/>
    <property type="evidence" value="ECO:0007669"/>
    <property type="project" value="InterPro"/>
</dbReference>
<feature type="binding site" evidence="11">
    <location>
        <position position="430"/>
    </location>
    <ligand>
        <name>Mg(2+)</name>
        <dbReference type="ChEBI" id="CHEBI:18420"/>
    </ligand>
</feature>
<dbReference type="InterPro" id="IPR012001">
    <property type="entry name" value="Thiamin_PyroP_enz_TPP-bd_dom"/>
</dbReference>
<evidence type="ECO:0000259" key="15">
    <source>
        <dbReference type="Pfam" id="PF02775"/>
    </source>
</evidence>
<accession>A0AAW9JPW6</accession>
<comment type="cofactor">
    <cofactor evidence="1">
        <name>a metal cation</name>
        <dbReference type="ChEBI" id="CHEBI:25213"/>
    </cofactor>
</comment>
<evidence type="ECO:0000313" key="17">
    <source>
        <dbReference type="EMBL" id="MDZ5757518.1"/>
    </source>
</evidence>
<dbReference type="Pfam" id="PF02775">
    <property type="entry name" value="TPP_enzyme_C"/>
    <property type="match status" value="1"/>
</dbReference>
<dbReference type="CDD" id="cd07038">
    <property type="entry name" value="TPP_PYR_PDC_IPDC_like"/>
    <property type="match status" value="1"/>
</dbReference>
<feature type="domain" description="Thiamine pyrophosphate enzyme TPP-binding" evidence="15">
    <location>
        <begin position="384"/>
        <end position="517"/>
    </location>
</feature>
<gene>
    <name evidence="17" type="ORF">RAK27_02495</name>
</gene>
<feature type="domain" description="Thiamine pyrophosphate enzyme N-terminal TPP-binding" evidence="16">
    <location>
        <begin position="3"/>
        <end position="112"/>
    </location>
</feature>
<dbReference type="Pfam" id="PF00205">
    <property type="entry name" value="TPP_enzyme_M"/>
    <property type="match status" value="1"/>
</dbReference>
<dbReference type="InterPro" id="IPR012110">
    <property type="entry name" value="PDC/IPDC-like"/>
</dbReference>
<comment type="similarity">
    <text evidence="4 13">Belongs to the TPP enzyme family.</text>
</comment>
<evidence type="ECO:0000256" key="12">
    <source>
        <dbReference type="PROSITE-ProRule" id="PRU00252"/>
    </source>
</evidence>
<keyword evidence="10" id="KW-0456">Lyase</keyword>
<feature type="binding site" evidence="11">
    <location>
        <position position="459"/>
    </location>
    <ligand>
        <name>Mg(2+)</name>
        <dbReference type="ChEBI" id="CHEBI:18420"/>
    </ligand>
</feature>
<reference evidence="17" key="1">
    <citation type="submission" date="2023-08" db="EMBL/GenBank/DDBJ databases">
        <title>Genomic characterization of piscicolin 126 produced by Carnobacterium maltaromaticum CM22 strain isolated from salmon (Salmo salar).</title>
        <authorList>
            <person name="Gonzalez-Gragera E."/>
            <person name="Garcia-Lopez J.D."/>
            <person name="Teso-Perez C."/>
            <person name="Gimenez-Hernandez I."/>
            <person name="Peralta-Sanchez J.M."/>
            <person name="Valdivia E."/>
            <person name="Montalban-Lopez M."/>
            <person name="Martin-Platero A.M."/>
            <person name="Banos A."/>
            <person name="Martinez-Bueno M."/>
        </authorList>
    </citation>
    <scope>NUCLEOTIDE SEQUENCE</scope>
    <source>
        <strain evidence="17">CM22</strain>
    </source>
</reference>
<evidence type="ECO:0000256" key="2">
    <source>
        <dbReference type="ARBA" id="ARBA00001964"/>
    </source>
</evidence>
<dbReference type="GO" id="GO:0005829">
    <property type="term" value="C:cytosol"/>
    <property type="evidence" value="ECO:0007669"/>
    <property type="project" value="TreeGrafter"/>
</dbReference>
<comment type="function">
    <text evidence="3">Decarboxylates branched-chain and aromatic alpha-keto acids to aldehydes.</text>
</comment>
<dbReference type="PIRSF" id="PIRSF036565">
    <property type="entry name" value="Pyruvt_ip_decrb"/>
    <property type="match status" value="1"/>
</dbReference>
<dbReference type="GO" id="GO:0004737">
    <property type="term" value="F:pyruvate decarboxylase activity"/>
    <property type="evidence" value="ECO:0007669"/>
    <property type="project" value="TreeGrafter"/>
</dbReference>
<dbReference type="PROSITE" id="PS00187">
    <property type="entry name" value="TPP_ENZYMES"/>
    <property type="match status" value="1"/>
</dbReference>
<evidence type="ECO:0000256" key="5">
    <source>
        <dbReference type="ARBA" id="ARBA00020054"/>
    </source>
</evidence>
<dbReference type="GO" id="GO:0003697">
    <property type="term" value="F:single-stranded DNA binding"/>
    <property type="evidence" value="ECO:0007669"/>
    <property type="project" value="InterPro"/>
</dbReference>
<dbReference type="Proteomes" id="UP001290462">
    <property type="component" value="Unassembled WGS sequence"/>
</dbReference>
<evidence type="ECO:0000256" key="1">
    <source>
        <dbReference type="ARBA" id="ARBA00001920"/>
    </source>
</evidence>
<dbReference type="InterPro" id="IPR000424">
    <property type="entry name" value="Primosome_PriB/ssb"/>
</dbReference>
<keyword evidence="12" id="KW-0238">DNA-binding</keyword>
<comment type="cofactor">
    <cofactor evidence="11">
        <name>Mg(2+)</name>
        <dbReference type="ChEBI" id="CHEBI:18420"/>
    </cofactor>
    <text evidence="11">Binds 1 Mg(2+) per subunit.</text>
</comment>
<sequence length="548" mass="60281">MYTVGNYLLDRLTELGVRDIFGVPGDYNLKFLDHVMTHKELNWIGNANELNAAYAADGYARTKGIAALVTTFGVGELSAANGTAGSYAEKVPVVQIVGTPTTAVQNSYKLVHHTLGDGRFDHFEKMQTEINGAIAHLTADNALAEIDRVLRIAVTERCPVYINLAIDVAEVVAEKPLKPLMEESKKVEEETTLVLNKIEKALQDSKNPVVLIGNEIASFHLESALADFVKKFNLPVTVLPFGKGGFDEEDAHFIGVYTGAPTAESIKERVEKADLILIIGAKLTDSATAGFSYDFEDRQVISVGSDEVSFYGEIMKPVAFAQFVNGLNSLNYLGYTGEIKQVERVADIEAKASNLTQNNFWKFVEKYLSNGDTLVAEQGTSFFGASLVPLKSKMKFIGQPLWGSIGYTFPAMLGSQIANPASRHLLFIGDGSLQLTIQELGMTFREKLTPIVFVINNDGYTVEREIHGPNELYNDIPMWDYQNLPYVFGGNKGNVATYKVTTEEELVAAMSQARQDTTRLQWIEVVMGKQDSPDLLVQLGKVFAKQNS</sequence>
<dbReference type="SUPFAM" id="SSF52467">
    <property type="entry name" value="DHS-like NAD/FAD-binding domain"/>
    <property type="match status" value="1"/>
</dbReference>
<feature type="binding site" evidence="11">
    <location>
        <position position="457"/>
    </location>
    <ligand>
        <name>Mg(2+)</name>
        <dbReference type="ChEBI" id="CHEBI:18420"/>
    </ligand>
</feature>
<evidence type="ECO:0000259" key="16">
    <source>
        <dbReference type="Pfam" id="PF02776"/>
    </source>
</evidence>
<evidence type="ECO:0000256" key="6">
    <source>
        <dbReference type="ARBA" id="ARBA00022723"/>
    </source>
</evidence>
<dbReference type="InterPro" id="IPR047213">
    <property type="entry name" value="TPP_PYR_PDC_IPDC-like"/>
</dbReference>
<dbReference type="InterPro" id="IPR047214">
    <property type="entry name" value="TPP_PDC_IPDC"/>
</dbReference>
<dbReference type="CDD" id="cd02005">
    <property type="entry name" value="TPP_PDC_IPDC"/>
    <property type="match status" value="1"/>
</dbReference>
<comment type="caution">
    <text evidence="17">The sequence shown here is derived from an EMBL/GenBank/DDBJ whole genome shotgun (WGS) entry which is preliminary data.</text>
</comment>
<evidence type="ECO:0000256" key="7">
    <source>
        <dbReference type="ARBA" id="ARBA00022793"/>
    </source>
</evidence>
<protein>
    <recommendedName>
        <fullName evidence="5">Alpha-keto-acid decarboxylase</fullName>
    </recommendedName>
</protein>
<evidence type="ECO:0000256" key="13">
    <source>
        <dbReference type="RuleBase" id="RU362132"/>
    </source>
</evidence>
<keyword evidence="7" id="KW-0210">Decarboxylase</keyword>
<evidence type="ECO:0000256" key="11">
    <source>
        <dbReference type="PIRSR" id="PIRSR036565-2"/>
    </source>
</evidence>
<evidence type="ECO:0000256" key="4">
    <source>
        <dbReference type="ARBA" id="ARBA00007812"/>
    </source>
</evidence>
<dbReference type="InterPro" id="IPR012000">
    <property type="entry name" value="Thiamin_PyroP_enz_cen_dom"/>
</dbReference>
<dbReference type="AlphaFoldDB" id="A0AAW9JPW6"/>
<evidence type="ECO:0000313" key="18">
    <source>
        <dbReference type="Proteomes" id="UP001290462"/>
    </source>
</evidence>
<dbReference type="FunFam" id="3.40.50.970:FF:000024">
    <property type="entry name" value="Pyruvate decarboxylase isozyme"/>
    <property type="match status" value="1"/>
</dbReference>
<dbReference type="Pfam" id="PF02776">
    <property type="entry name" value="TPP_enzyme_N"/>
    <property type="match status" value="1"/>
</dbReference>
<dbReference type="InterPro" id="IPR011766">
    <property type="entry name" value="TPP_enzyme_TPP-bd"/>
</dbReference>
<keyword evidence="8 11" id="KW-0460">Magnesium</keyword>
<evidence type="ECO:0000256" key="8">
    <source>
        <dbReference type="ARBA" id="ARBA00022842"/>
    </source>
</evidence>